<dbReference type="InterPro" id="IPR010524">
    <property type="entry name" value="Sig_transdc_resp-reg_PrpR_N"/>
</dbReference>
<dbReference type="SUPFAM" id="SSF159800">
    <property type="entry name" value="PrpR receptor domain-like"/>
    <property type="match status" value="1"/>
</dbReference>
<evidence type="ECO:0000313" key="8">
    <source>
        <dbReference type="Proteomes" id="UP000184263"/>
    </source>
</evidence>
<evidence type="ECO:0000256" key="2">
    <source>
        <dbReference type="ARBA" id="ARBA00022840"/>
    </source>
</evidence>
<dbReference type="SUPFAM" id="SSF52540">
    <property type="entry name" value="P-loop containing nucleoside triphosphate hydrolases"/>
    <property type="match status" value="1"/>
</dbReference>
<dbReference type="GO" id="GO:0005524">
    <property type="term" value="F:ATP binding"/>
    <property type="evidence" value="ECO:0007669"/>
    <property type="project" value="UniProtKB-KW"/>
</dbReference>
<dbReference type="GO" id="GO:0000156">
    <property type="term" value="F:phosphorelay response regulator activity"/>
    <property type="evidence" value="ECO:0007669"/>
    <property type="project" value="InterPro"/>
</dbReference>
<evidence type="ECO:0000313" key="7">
    <source>
        <dbReference type="EMBL" id="SHK56965.1"/>
    </source>
</evidence>
<dbReference type="PANTHER" id="PTHR32071:SF57">
    <property type="entry name" value="C4-DICARBOXYLATE TRANSPORT TRANSCRIPTIONAL REGULATORY PROTEIN DCTD"/>
    <property type="match status" value="1"/>
</dbReference>
<keyword evidence="5" id="KW-0804">Transcription</keyword>
<dbReference type="Pfam" id="PF13188">
    <property type="entry name" value="PAS_8"/>
    <property type="match status" value="1"/>
</dbReference>
<dbReference type="SMART" id="SM00382">
    <property type="entry name" value="AAA"/>
    <property type="match status" value="1"/>
</dbReference>
<dbReference type="PROSITE" id="PS50045">
    <property type="entry name" value="SIGMA54_INTERACT_4"/>
    <property type="match status" value="1"/>
</dbReference>
<dbReference type="InterPro" id="IPR009057">
    <property type="entry name" value="Homeodomain-like_sf"/>
</dbReference>
<dbReference type="InterPro" id="IPR025943">
    <property type="entry name" value="Sigma_54_int_dom_ATP-bd_2"/>
</dbReference>
<organism evidence="7 8">
    <name type="scientific">Selenomonas ruminantium</name>
    <dbReference type="NCBI Taxonomy" id="971"/>
    <lineage>
        <taxon>Bacteria</taxon>
        <taxon>Bacillati</taxon>
        <taxon>Bacillota</taxon>
        <taxon>Negativicutes</taxon>
        <taxon>Selenomonadales</taxon>
        <taxon>Selenomonadaceae</taxon>
        <taxon>Selenomonas</taxon>
    </lineage>
</organism>
<dbReference type="Gene3D" id="3.40.50.2300">
    <property type="match status" value="1"/>
</dbReference>
<dbReference type="Gene3D" id="1.10.10.60">
    <property type="entry name" value="Homeodomain-like"/>
    <property type="match status" value="1"/>
</dbReference>
<dbReference type="InterPro" id="IPR058031">
    <property type="entry name" value="AAA_lid_NorR"/>
</dbReference>
<dbReference type="GO" id="GO:0006355">
    <property type="term" value="P:regulation of DNA-templated transcription"/>
    <property type="evidence" value="ECO:0007669"/>
    <property type="project" value="InterPro"/>
</dbReference>
<dbReference type="InterPro" id="IPR025662">
    <property type="entry name" value="Sigma_54_int_dom_ATP-bd_1"/>
</dbReference>
<dbReference type="InterPro" id="IPR002078">
    <property type="entry name" value="Sigma_54_int"/>
</dbReference>
<dbReference type="InterPro" id="IPR035965">
    <property type="entry name" value="PAS-like_dom_sf"/>
</dbReference>
<dbReference type="PROSITE" id="PS00676">
    <property type="entry name" value="SIGMA54_INTERACT_2"/>
    <property type="match status" value="1"/>
</dbReference>
<evidence type="ECO:0000259" key="6">
    <source>
        <dbReference type="PROSITE" id="PS50045"/>
    </source>
</evidence>
<evidence type="ECO:0000256" key="3">
    <source>
        <dbReference type="ARBA" id="ARBA00023015"/>
    </source>
</evidence>
<dbReference type="Pfam" id="PF25601">
    <property type="entry name" value="AAA_lid_14"/>
    <property type="match status" value="1"/>
</dbReference>
<evidence type="ECO:0000256" key="5">
    <source>
        <dbReference type="ARBA" id="ARBA00023163"/>
    </source>
</evidence>
<dbReference type="SUPFAM" id="SSF46689">
    <property type="entry name" value="Homeodomain-like"/>
    <property type="match status" value="1"/>
</dbReference>
<evidence type="ECO:0000256" key="4">
    <source>
        <dbReference type="ARBA" id="ARBA00023125"/>
    </source>
</evidence>
<reference evidence="7 8" key="1">
    <citation type="submission" date="2016-11" db="EMBL/GenBank/DDBJ databases">
        <authorList>
            <person name="Jaros S."/>
            <person name="Januszkiewicz K."/>
            <person name="Wedrychowicz H."/>
        </authorList>
    </citation>
    <scope>NUCLEOTIDE SEQUENCE [LARGE SCALE GENOMIC DNA]</scope>
    <source>
        <strain evidence="7 8">HD4</strain>
    </source>
</reference>
<dbReference type="SUPFAM" id="SSF55785">
    <property type="entry name" value="PYP-like sensor domain (PAS domain)"/>
    <property type="match status" value="1"/>
</dbReference>
<dbReference type="AlphaFoldDB" id="A0A1M6TJ08"/>
<dbReference type="Gene3D" id="3.30.450.20">
    <property type="entry name" value="PAS domain"/>
    <property type="match status" value="1"/>
</dbReference>
<dbReference type="InterPro" id="IPR002197">
    <property type="entry name" value="HTH_Fis"/>
</dbReference>
<dbReference type="InterPro" id="IPR025944">
    <property type="entry name" value="Sigma_54_int_dom_CS"/>
</dbReference>
<name>A0A1M6TJ08_SELRU</name>
<dbReference type="Pfam" id="PF00158">
    <property type="entry name" value="Sigma54_activat"/>
    <property type="match status" value="1"/>
</dbReference>
<dbReference type="CDD" id="cd00009">
    <property type="entry name" value="AAA"/>
    <property type="match status" value="1"/>
</dbReference>
<dbReference type="GO" id="GO:0043565">
    <property type="term" value="F:sequence-specific DNA binding"/>
    <property type="evidence" value="ECO:0007669"/>
    <property type="project" value="InterPro"/>
</dbReference>
<evidence type="ECO:0000256" key="1">
    <source>
        <dbReference type="ARBA" id="ARBA00022741"/>
    </source>
</evidence>
<dbReference type="Pfam" id="PF02954">
    <property type="entry name" value="HTH_8"/>
    <property type="match status" value="1"/>
</dbReference>
<dbReference type="PANTHER" id="PTHR32071">
    <property type="entry name" value="TRANSCRIPTIONAL REGULATORY PROTEIN"/>
    <property type="match status" value="1"/>
</dbReference>
<dbReference type="InterPro" id="IPR000014">
    <property type="entry name" value="PAS"/>
</dbReference>
<dbReference type="InterPro" id="IPR027417">
    <property type="entry name" value="P-loop_NTPase"/>
</dbReference>
<gene>
    <name evidence="7" type="ORF">SAMN05216582_1084</name>
</gene>
<dbReference type="RefSeq" id="WP_073088846.1">
    <property type="nucleotide sequence ID" value="NZ_FRBC01000008.1"/>
</dbReference>
<dbReference type="InterPro" id="IPR003593">
    <property type="entry name" value="AAA+_ATPase"/>
</dbReference>
<dbReference type="PROSITE" id="PS00688">
    <property type="entry name" value="SIGMA54_INTERACT_3"/>
    <property type="match status" value="1"/>
</dbReference>
<dbReference type="Gene3D" id="1.10.8.60">
    <property type="match status" value="1"/>
</dbReference>
<dbReference type="Pfam" id="PF06506">
    <property type="entry name" value="PrpR_N"/>
    <property type="match status" value="1"/>
</dbReference>
<sequence length="640" mass="71140">MGKEQILFVAPFAHLAQTAKRVIAERFPQEGKKIKVIQGNLDEAMLQLHKSLTDGVEVIVSRGGTAKYIRENVPLPVVTVRVSFLDILRKLSETGARCRKIGLAGFDNVIYGCEELGRVMGVEIVEIPVQGEQEARTKIAAAKAQGIEYILGDAISVKVAESLGLPGVLIDSGREAVYKALKDALLIADIRREEKKRSATLETVIAQSDEGVITTDEHDRIRLFNAQAEKIFQHSRFAVTDKRLTDALQELRGLEWSSNGEGRFTAVCAIGGFNYMLQKNPLLLAGEPIGSLYRLQNVSELQKKERSVRQKLHRKGLVAKHFLTDIVGDSEPCQQMKHKAEKYARTDATILVTGQSGTGKELLVQGIHNASRRADGPFVAVNCAALPENLLESELFGYEDGAFTGARKGGRPGVFELAHGGTIFLDEIGEMPRALQAKLLRVIQEKEIMHIGGDSIIPVDVRIIAATNQNLLAQVKQGEFREDLYYRLNILRIQMPTLRERAADIPALVEFMLQSFRELNPQVQGMEQAAVEFLQQQPWPGNIRQLGNMVERAVLLADMPCITLQSLQSGLEQDELAEADEKTAGSVRGNEKMQAVAEAAPEDWELMQQVLAEEKYNYSRAAARLGIHRTTLWRRLRRKK</sequence>
<accession>A0A1M6TJ08</accession>
<dbReference type="Gene3D" id="3.40.50.10660">
    <property type="entry name" value="PrpR receptor domain-like"/>
    <property type="match status" value="1"/>
</dbReference>
<keyword evidence="2" id="KW-0067">ATP-binding</keyword>
<feature type="domain" description="Sigma-54 factor interaction" evidence="6">
    <location>
        <begin position="326"/>
        <end position="555"/>
    </location>
</feature>
<dbReference type="Gene3D" id="3.40.50.300">
    <property type="entry name" value="P-loop containing nucleotide triphosphate hydrolases"/>
    <property type="match status" value="1"/>
</dbReference>
<dbReference type="PRINTS" id="PR01590">
    <property type="entry name" value="HTHFIS"/>
</dbReference>
<protein>
    <submittedName>
        <fullName evidence="7">Transcriptional regulator containing PAS, AAA-type ATPase, and DNA-binding Fis domains</fullName>
    </submittedName>
</protein>
<proteinExistence type="predicted"/>
<keyword evidence="4 7" id="KW-0238">DNA-binding</keyword>
<keyword evidence="1" id="KW-0547">Nucleotide-binding</keyword>
<keyword evidence="3" id="KW-0805">Transcription regulation</keyword>
<dbReference type="EMBL" id="FRBC01000008">
    <property type="protein sequence ID" value="SHK56965.1"/>
    <property type="molecule type" value="Genomic_DNA"/>
</dbReference>
<dbReference type="FunFam" id="3.40.50.300:FF:000006">
    <property type="entry name" value="DNA-binding transcriptional regulator NtrC"/>
    <property type="match status" value="1"/>
</dbReference>
<dbReference type="PROSITE" id="PS00675">
    <property type="entry name" value="SIGMA54_INTERACT_1"/>
    <property type="match status" value="1"/>
</dbReference>
<dbReference type="Proteomes" id="UP000184263">
    <property type="component" value="Unassembled WGS sequence"/>
</dbReference>
<dbReference type="OrthoDB" id="9803970at2"/>